<feature type="binding site" evidence="5">
    <location>
        <position position="356"/>
    </location>
    <ligand>
        <name>isopentenyl diphosphate</name>
        <dbReference type="ChEBI" id="CHEBI:128769"/>
    </ligand>
</feature>
<feature type="binding site" evidence="5">
    <location>
        <position position="209"/>
    </location>
    <ligand>
        <name>dimethylallyl diphosphate</name>
        <dbReference type="ChEBI" id="CHEBI:57623"/>
    </ligand>
</feature>
<feature type="binding site" evidence="5">
    <location>
        <position position="147"/>
    </location>
    <ligand>
        <name>[4Fe-4S] cluster</name>
        <dbReference type="ChEBI" id="CHEBI:49883"/>
    </ligand>
</feature>
<comment type="cofactor">
    <cofactor evidence="5">
        <name>[4Fe-4S] cluster</name>
        <dbReference type="ChEBI" id="CHEBI:49883"/>
    </cofactor>
    <text evidence="5">Binds 1 [4Fe-4S] cluster per subunit.</text>
</comment>
<comment type="pathway">
    <text evidence="5">Isoprenoid biosynthesis; dimethylallyl diphosphate biosynthesis; dimethylallyl diphosphate from (2E)-4-hydroxy-3-methylbutenyl diphosphate: step 1/1.</text>
</comment>
<dbReference type="EMBL" id="JAGINW010000001">
    <property type="protein sequence ID" value="MBP2326439.1"/>
    <property type="molecule type" value="Genomic_DNA"/>
</dbReference>
<keyword evidence="5" id="KW-0414">Isoprene biosynthesis</keyword>
<keyword evidence="5 6" id="KW-0560">Oxidoreductase</keyword>
<keyword evidence="1 5" id="KW-0004">4Fe-4S</keyword>
<dbReference type="PANTHER" id="PTHR30426:SF0">
    <property type="entry name" value="4-HYDROXY-3-METHYLBUT-2-ENYL DIPHOSPHATE REDUCTASE"/>
    <property type="match status" value="1"/>
</dbReference>
<protein>
    <recommendedName>
        <fullName evidence="5">4-hydroxy-3-methylbut-2-enyl diphosphate reductase</fullName>
        <shortName evidence="5">HMBPP reductase</shortName>
        <ecNumber evidence="5">1.17.7.4</ecNumber>
    </recommendedName>
</protein>
<feature type="binding site" evidence="5">
    <location>
        <position position="356"/>
    </location>
    <ligand>
        <name>dimethylallyl diphosphate</name>
        <dbReference type="ChEBI" id="CHEBI:57623"/>
    </ligand>
</feature>
<dbReference type="InterPro" id="IPR003451">
    <property type="entry name" value="LytB/IspH"/>
</dbReference>
<evidence type="ECO:0000256" key="5">
    <source>
        <dbReference type="HAMAP-Rule" id="MF_00191"/>
    </source>
</evidence>
<evidence type="ECO:0000313" key="7">
    <source>
        <dbReference type="Proteomes" id="UP001519332"/>
    </source>
</evidence>
<comment type="pathway">
    <text evidence="5">Isoprenoid biosynthesis; isopentenyl diphosphate biosynthesis via DXP pathway; isopentenyl diphosphate from 1-deoxy-D-xylulose 5-phosphate: step 6/6.</text>
</comment>
<dbReference type="HAMAP" id="MF_00191">
    <property type="entry name" value="IspH"/>
    <property type="match status" value="1"/>
</dbReference>
<feature type="binding site" evidence="5">
    <location>
        <position position="176"/>
    </location>
    <ligand>
        <name>isopentenyl diphosphate</name>
        <dbReference type="ChEBI" id="CHEBI:128769"/>
    </ligand>
</feature>
<feature type="binding site" evidence="5">
    <location>
        <position position="259"/>
    </location>
    <ligand>
        <name>dimethylallyl diphosphate</name>
        <dbReference type="ChEBI" id="CHEBI:57623"/>
    </ligand>
</feature>
<dbReference type="Gene3D" id="3.40.50.11270">
    <property type="match status" value="1"/>
</dbReference>
<feature type="binding site" evidence="5">
    <location>
        <position position="399"/>
    </location>
    <ligand>
        <name>(2E)-4-hydroxy-3-methylbut-2-enyl diphosphate</name>
        <dbReference type="ChEBI" id="CHEBI:128753"/>
    </ligand>
</feature>
<feature type="binding site" evidence="5">
    <location>
        <position position="209"/>
    </location>
    <ligand>
        <name>isopentenyl diphosphate</name>
        <dbReference type="ChEBI" id="CHEBI:128769"/>
    </ligand>
</feature>
<comment type="caution">
    <text evidence="6">The sequence shown here is derived from an EMBL/GenBank/DDBJ whole genome shotgun (WGS) entry which is preliminary data.</text>
</comment>
<evidence type="ECO:0000313" key="6">
    <source>
        <dbReference type="EMBL" id="MBP2326439.1"/>
    </source>
</evidence>
<comment type="catalytic activity">
    <reaction evidence="5">
        <text>dimethylallyl diphosphate + 2 oxidized [2Fe-2S]-[ferredoxin] + H2O = (2E)-4-hydroxy-3-methylbut-2-enyl diphosphate + 2 reduced [2Fe-2S]-[ferredoxin] + 2 H(+)</text>
        <dbReference type="Rhea" id="RHEA:24825"/>
        <dbReference type="Rhea" id="RHEA-COMP:10000"/>
        <dbReference type="Rhea" id="RHEA-COMP:10001"/>
        <dbReference type="ChEBI" id="CHEBI:15377"/>
        <dbReference type="ChEBI" id="CHEBI:15378"/>
        <dbReference type="ChEBI" id="CHEBI:33737"/>
        <dbReference type="ChEBI" id="CHEBI:33738"/>
        <dbReference type="ChEBI" id="CHEBI:57623"/>
        <dbReference type="ChEBI" id="CHEBI:128753"/>
        <dbReference type="EC" id="1.17.7.4"/>
    </reaction>
</comment>
<comment type="similarity">
    <text evidence="5">Belongs to the IspH family.</text>
</comment>
<feature type="binding site" evidence="5">
    <location>
        <position position="176"/>
    </location>
    <ligand>
        <name>(2E)-4-hydroxy-3-methylbut-2-enyl diphosphate</name>
        <dbReference type="ChEBI" id="CHEBI:128753"/>
    </ligand>
</feature>
<evidence type="ECO:0000256" key="3">
    <source>
        <dbReference type="ARBA" id="ARBA00023004"/>
    </source>
</evidence>
<feature type="binding site" evidence="5">
    <location>
        <position position="176"/>
    </location>
    <ligand>
        <name>dimethylallyl diphosphate</name>
        <dbReference type="ChEBI" id="CHEBI:57623"/>
    </ligand>
</feature>
<feature type="binding site" evidence="5">
    <location>
        <position position="297"/>
    </location>
    <ligand>
        <name>(2E)-4-hydroxy-3-methylbut-2-enyl diphosphate</name>
        <dbReference type="ChEBI" id="CHEBI:128753"/>
    </ligand>
</feature>
<evidence type="ECO:0000256" key="4">
    <source>
        <dbReference type="ARBA" id="ARBA00023014"/>
    </source>
</evidence>
<feature type="binding site" evidence="5">
    <location>
        <position position="355"/>
    </location>
    <ligand>
        <name>dimethylallyl diphosphate</name>
        <dbReference type="ChEBI" id="CHEBI:57623"/>
    </ligand>
</feature>
<feature type="binding site" evidence="5">
    <location>
        <position position="231"/>
    </location>
    <ligand>
        <name>[4Fe-4S] cluster</name>
        <dbReference type="ChEBI" id="CHEBI:49883"/>
    </ligand>
</feature>
<dbReference type="Proteomes" id="UP001519332">
    <property type="component" value="Unassembled WGS sequence"/>
</dbReference>
<name>A0ABS4TR29_9PSEU</name>
<accession>A0ABS4TR29</accession>
<feature type="binding site" evidence="5">
    <location>
        <position position="355"/>
    </location>
    <ligand>
        <name>isopentenyl diphosphate</name>
        <dbReference type="ChEBI" id="CHEBI:128769"/>
    </ligand>
</feature>
<keyword evidence="3 5" id="KW-0408">Iron</keyword>
<dbReference type="Gene3D" id="3.40.1010.20">
    <property type="entry name" value="4-hydroxy-3-methylbut-2-enyl diphosphate reductase, catalytic domain"/>
    <property type="match status" value="2"/>
</dbReference>
<feature type="binding site" evidence="5">
    <location>
        <position position="357"/>
    </location>
    <ligand>
        <name>isopentenyl diphosphate</name>
        <dbReference type="ChEBI" id="CHEBI:128769"/>
    </ligand>
</feature>
<keyword evidence="7" id="KW-1185">Reference proteome</keyword>
<dbReference type="GO" id="GO:0051745">
    <property type="term" value="F:4-hydroxy-3-methylbut-2-enyl diphosphate reductase activity"/>
    <property type="evidence" value="ECO:0007669"/>
    <property type="project" value="UniProtKB-EC"/>
</dbReference>
<feature type="binding site" evidence="5">
    <location>
        <position position="399"/>
    </location>
    <ligand>
        <name>isopentenyl diphosphate</name>
        <dbReference type="ChEBI" id="CHEBI:128769"/>
    </ligand>
</feature>
<feature type="binding site" evidence="5">
    <location>
        <position position="259"/>
    </location>
    <ligand>
        <name>isopentenyl diphosphate</name>
        <dbReference type="ChEBI" id="CHEBI:128769"/>
    </ligand>
</feature>
<evidence type="ECO:0000256" key="2">
    <source>
        <dbReference type="ARBA" id="ARBA00022723"/>
    </source>
</evidence>
<feature type="binding site" evidence="5">
    <location>
        <position position="209"/>
    </location>
    <ligand>
        <name>(2E)-4-hydroxy-3-methylbut-2-enyl diphosphate</name>
        <dbReference type="ChEBI" id="CHEBI:128753"/>
    </ligand>
</feature>
<feature type="binding site" evidence="5">
    <location>
        <position position="357"/>
    </location>
    <ligand>
        <name>dimethylallyl diphosphate</name>
        <dbReference type="ChEBI" id="CHEBI:57623"/>
    </ligand>
</feature>
<dbReference type="CDD" id="cd13944">
    <property type="entry name" value="lytB_ispH"/>
    <property type="match status" value="1"/>
</dbReference>
<feature type="binding site" evidence="5">
    <location>
        <position position="327"/>
    </location>
    <ligand>
        <name>[4Fe-4S] cluster</name>
        <dbReference type="ChEBI" id="CHEBI:49883"/>
    </ligand>
</feature>
<dbReference type="RefSeq" id="WP_245378497.1">
    <property type="nucleotide sequence ID" value="NZ_JAGINW010000001.1"/>
</dbReference>
<sequence>MTTPVVLCELAAESAATVTHGVTMLAGAAGSLLAAVEELNAGAVAVRGRPSPAGVTIAAEVTGPGWGRRCPSAPILAGEFRRRGCPATVVRTHTDPDTAELTRQIIDSGRPAVLVGGEEPAVLTALSAWGAAAGSRRILLAGPRSFCAGVERAIEIVDRALTRHGRPVYVRKQIVHNLHVVQELEQRGAIFVDELAEVPTGSVVVFSAHGVSPAVRLQALDRRLQVVDATCPLVTKVHSEAKRFAARGDTIVLVGHAGHEESEGTLGEAPDRTVLVQNEQDVDRLEIDGPVSYLTQTTLAVDEAGRVVDALRARYPHLTGPSTEDICYATTNRQDALRAVVADADLVLVIGSVNSSNSVRLVELAHRHATAAHLIDDASDIDPAWLAGVHTVGLTAGASVPPRLVTEVIGALGGFGETTVQERQVAAETIRFGLPKDMRTEAGGRR</sequence>
<proteinExistence type="inferred from homology"/>
<dbReference type="EC" id="1.17.7.4" evidence="5"/>
<feature type="active site" description="Proton donor" evidence="5">
    <location>
        <position position="261"/>
    </location>
</feature>
<reference evidence="6 7" key="1">
    <citation type="submission" date="2021-03" db="EMBL/GenBank/DDBJ databases">
        <title>Sequencing the genomes of 1000 actinobacteria strains.</title>
        <authorList>
            <person name="Klenk H.-P."/>
        </authorList>
    </citation>
    <scope>NUCLEOTIDE SEQUENCE [LARGE SCALE GENOMIC DNA]</scope>
    <source>
        <strain evidence="6 7">DSM 46670</strain>
    </source>
</reference>
<keyword evidence="4 5" id="KW-0411">Iron-sulfur</keyword>
<comment type="catalytic activity">
    <reaction evidence="5">
        <text>isopentenyl diphosphate + 2 oxidized [2Fe-2S]-[ferredoxin] + H2O = (2E)-4-hydroxy-3-methylbut-2-enyl diphosphate + 2 reduced [2Fe-2S]-[ferredoxin] + 2 H(+)</text>
        <dbReference type="Rhea" id="RHEA:24488"/>
        <dbReference type="Rhea" id="RHEA-COMP:10000"/>
        <dbReference type="Rhea" id="RHEA-COMP:10001"/>
        <dbReference type="ChEBI" id="CHEBI:15377"/>
        <dbReference type="ChEBI" id="CHEBI:15378"/>
        <dbReference type="ChEBI" id="CHEBI:33737"/>
        <dbReference type="ChEBI" id="CHEBI:33738"/>
        <dbReference type="ChEBI" id="CHEBI:128753"/>
        <dbReference type="ChEBI" id="CHEBI:128769"/>
        <dbReference type="EC" id="1.17.7.4"/>
    </reaction>
</comment>
<dbReference type="Pfam" id="PF02401">
    <property type="entry name" value="LYTB"/>
    <property type="match status" value="1"/>
</dbReference>
<feature type="binding site" evidence="5">
    <location>
        <position position="356"/>
    </location>
    <ligand>
        <name>(2E)-4-hydroxy-3-methylbut-2-enyl diphosphate</name>
        <dbReference type="ChEBI" id="CHEBI:128753"/>
    </ligand>
</feature>
<keyword evidence="2 5" id="KW-0479">Metal-binding</keyword>
<dbReference type="PANTHER" id="PTHR30426">
    <property type="entry name" value="4-HYDROXY-3-METHYLBUT-2-ENYL DIPHOSPHATE REDUCTASE"/>
    <property type="match status" value="1"/>
</dbReference>
<comment type="function">
    <text evidence="5">Catalyzes the conversion of 1-hydroxy-2-methyl-2-(E)-butenyl 4-diphosphate (HMBPP) into a mixture of isopentenyl diphosphate (IPP) and dimethylallyl diphosphate (DMAPP). Acts in the terminal step of the DOXP/MEP pathway for isoprenoid precursor biosynthesis.</text>
</comment>
<feature type="binding site" evidence="5">
    <location>
        <position position="355"/>
    </location>
    <ligand>
        <name>(2E)-4-hydroxy-3-methylbut-2-enyl diphosphate</name>
        <dbReference type="ChEBI" id="CHEBI:128753"/>
    </ligand>
</feature>
<gene>
    <name evidence="5" type="primary">ispH</name>
    <name evidence="6" type="ORF">JOF56_006824</name>
</gene>
<organism evidence="6 7">
    <name type="scientific">Kibdelosporangium banguiense</name>
    <dbReference type="NCBI Taxonomy" id="1365924"/>
    <lineage>
        <taxon>Bacteria</taxon>
        <taxon>Bacillati</taxon>
        <taxon>Actinomycetota</taxon>
        <taxon>Actinomycetes</taxon>
        <taxon>Pseudonocardiales</taxon>
        <taxon>Pseudonocardiaceae</taxon>
        <taxon>Kibdelosporangium</taxon>
    </lineage>
</organism>
<feature type="binding site" evidence="5">
    <location>
        <position position="259"/>
    </location>
    <ligand>
        <name>(2E)-4-hydroxy-3-methylbut-2-enyl diphosphate</name>
        <dbReference type="ChEBI" id="CHEBI:128753"/>
    </ligand>
</feature>
<feature type="binding site" evidence="5">
    <location>
        <position position="399"/>
    </location>
    <ligand>
        <name>dimethylallyl diphosphate</name>
        <dbReference type="ChEBI" id="CHEBI:57623"/>
    </ligand>
</feature>
<evidence type="ECO:0000256" key="1">
    <source>
        <dbReference type="ARBA" id="ARBA00022485"/>
    </source>
</evidence>
<dbReference type="NCBIfam" id="TIGR00216">
    <property type="entry name" value="ispH_lytB"/>
    <property type="match status" value="1"/>
</dbReference>
<feature type="binding site" evidence="5">
    <location>
        <position position="357"/>
    </location>
    <ligand>
        <name>(2E)-4-hydroxy-3-methylbut-2-enyl diphosphate</name>
        <dbReference type="ChEBI" id="CHEBI:128753"/>
    </ligand>
</feature>